<reference evidence="2" key="1">
    <citation type="journal article" date="2015" name="Nature">
        <title>Complex archaea that bridge the gap between prokaryotes and eukaryotes.</title>
        <authorList>
            <person name="Spang A."/>
            <person name="Saw J.H."/>
            <person name="Jorgensen S.L."/>
            <person name="Zaremba-Niedzwiedzka K."/>
            <person name="Martijn J."/>
            <person name="Lind A.E."/>
            <person name="van Eijk R."/>
            <person name="Schleper C."/>
            <person name="Guy L."/>
            <person name="Ettema T.J."/>
        </authorList>
    </citation>
    <scope>NUCLEOTIDE SEQUENCE</scope>
</reference>
<dbReference type="PANTHER" id="PTHR10520">
    <property type="entry name" value="TRIFUNCTIONAL PURINE BIOSYNTHETIC PROTEIN ADENOSINE-3-RELATED"/>
    <property type="match status" value="1"/>
</dbReference>
<dbReference type="Pfam" id="PF00586">
    <property type="entry name" value="AIRS"/>
    <property type="match status" value="1"/>
</dbReference>
<dbReference type="InterPro" id="IPR036676">
    <property type="entry name" value="PurM-like_C_sf"/>
</dbReference>
<organism evidence="2">
    <name type="scientific">marine sediment metagenome</name>
    <dbReference type="NCBI Taxonomy" id="412755"/>
    <lineage>
        <taxon>unclassified sequences</taxon>
        <taxon>metagenomes</taxon>
        <taxon>ecological metagenomes</taxon>
    </lineage>
</organism>
<dbReference type="GO" id="GO:0004641">
    <property type="term" value="F:phosphoribosylformylglycinamidine cyclo-ligase activity"/>
    <property type="evidence" value="ECO:0007669"/>
    <property type="project" value="InterPro"/>
</dbReference>
<dbReference type="Gene3D" id="3.90.650.10">
    <property type="entry name" value="PurM-like C-terminal domain"/>
    <property type="match status" value="1"/>
</dbReference>
<dbReference type="SUPFAM" id="SSF56042">
    <property type="entry name" value="PurM C-terminal domain-like"/>
    <property type="match status" value="1"/>
</dbReference>
<evidence type="ECO:0000259" key="1">
    <source>
        <dbReference type="Pfam" id="PF00586"/>
    </source>
</evidence>
<name>A0A0F9C027_9ZZZZ</name>
<dbReference type="PANTHER" id="PTHR10520:SF12">
    <property type="entry name" value="TRIFUNCTIONAL PURINE BIOSYNTHETIC PROTEIN ADENOSINE-3"/>
    <property type="match status" value="1"/>
</dbReference>
<dbReference type="GO" id="GO:0006189">
    <property type="term" value="P:'de novo' IMP biosynthetic process"/>
    <property type="evidence" value="ECO:0007669"/>
    <property type="project" value="InterPro"/>
</dbReference>
<dbReference type="Gene3D" id="3.30.1330.10">
    <property type="entry name" value="PurM-like, N-terminal domain"/>
    <property type="match status" value="1"/>
</dbReference>
<proteinExistence type="predicted"/>
<dbReference type="EMBL" id="LAZR01035425">
    <property type="protein sequence ID" value="KKL27540.1"/>
    <property type="molecule type" value="Genomic_DNA"/>
</dbReference>
<sequence length="393" mass="44322">MADNDNIYSQLGVSSKKEDVHKAIERLDKGLFPGSFCKIVQDVNNREDYCSVFHADGAGTKSSLAYMYYKETGDINIFRNVVKDAVIMNTDDILCVGAIENVFLSNNLGRNSKYVSAEIIQIIIDEYYEYSKKLTELGLNVIMCGGETADIGDIVKTLLLDASVFTSMRRKHIINAANIQTNDVIVGLASFGKSLFEDEYNSGIGSNGLTLARHGTLSHDYYNKYPECFDQNINEEISFFGKYKLTDPLKGTTLTIGKALLSPTRTYIPVIKEALNKYRADIHGIIHNTGGGQTKNLNYGKGIKYIKNNLLKLPKIFELIQNSSEVQWKEMYSVFNMGHRMEIYCEEPIAKEMIKIAKKFNIESKIIGHCEKTQIKDKNQVEINSEFGSFKYN</sequence>
<comment type="caution">
    <text evidence="2">The sequence shown here is derived from an EMBL/GenBank/DDBJ whole genome shotgun (WGS) entry which is preliminary data.</text>
</comment>
<dbReference type="InterPro" id="IPR036921">
    <property type="entry name" value="PurM-like_N_sf"/>
</dbReference>
<dbReference type="SUPFAM" id="SSF55326">
    <property type="entry name" value="PurM N-terminal domain-like"/>
    <property type="match status" value="1"/>
</dbReference>
<gene>
    <name evidence="2" type="ORF">LCGC14_2384120</name>
</gene>
<dbReference type="GO" id="GO:0004637">
    <property type="term" value="F:phosphoribosylamine-glycine ligase activity"/>
    <property type="evidence" value="ECO:0007669"/>
    <property type="project" value="TreeGrafter"/>
</dbReference>
<feature type="domain" description="PurM-like N-terminal" evidence="1">
    <location>
        <begin position="46"/>
        <end position="152"/>
    </location>
</feature>
<dbReference type="InterPro" id="IPR016188">
    <property type="entry name" value="PurM-like_N"/>
</dbReference>
<accession>A0A0F9C027</accession>
<dbReference type="GO" id="GO:0005829">
    <property type="term" value="C:cytosol"/>
    <property type="evidence" value="ECO:0007669"/>
    <property type="project" value="TreeGrafter"/>
</dbReference>
<dbReference type="AlphaFoldDB" id="A0A0F9C027"/>
<protein>
    <recommendedName>
        <fullName evidence="1">PurM-like N-terminal domain-containing protein</fullName>
    </recommendedName>
</protein>
<dbReference type="GO" id="GO:0046084">
    <property type="term" value="P:adenine biosynthetic process"/>
    <property type="evidence" value="ECO:0007669"/>
    <property type="project" value="TreeGrafter"/>
</dbReference>
<evidence type="ECO:0000313" key="2">
    <source>
        <dbReference type="EMBL" id="KKL27540.1"/>
    </source>
</evidence>
<dbReference type="InterPro" id="IPR004733">
    <property type="entry name" value="PurM_cligase"/>
</dbReference>